<dbReference type="EMBL" id="JAXOVC010000003">
    <property type="protein sequence ID" value="KAK4504350.1"/>
    <property type="molecule type" value="Genomic_DNA"/>
</dbReference>
<evidence type="ECO:0008006" key="3">
    <source>
        <dbReference type="Google" id="ProtNLM"/>
    </source>
</evidence>
<dbReference type="Proteomes" id="UP001305779">
    <property type="component" value="Unassembled WGS sequence"/>
</dbReference>
<keyword evidence="2" id="KW-1185">Reference proteome</keyword>
<organism evidence="1 2">
    <name type="scientific">Zasmidium cellare</name>
    <name type="common">Wine cellar mold</name>
    <name type="synonym">Racodium cellare</name>
    <dbReference type="NCBI Taxonomy" id="395010"/>
    <lineage>
        <taxon>Eukaryota</taxon>
        <taxon>Fungi</taxon>
        <taxon>Dikarya</taxon>
        <taxon>Ascomycota</taxon>
        <taxon>Pezizomycotina</taxon>
        <taxon>Dothideomycetes</taxon>
        <taxon>Dothideomycetidae</taxon>
        <taxon>Mycosphaerellales</taxon>
        <taxon>Mycosphaerellaceae</taxon>
        <taxon>Zasmidium</taxon>
    </lineage>
</organism>
<gene>
    <name evidence="1" type="ORF">PRZ48_005266</name>
</gene>
<sequence>MSLPTEEDLKRYDPIKADITVVLETPHEQDTESKRVFEEKVRHVASFRKHLEGMEDYSTIARDDYCGVLSALDYLCFCGEIFRPAPIYSNMLPLTFKIISDPDSTTMARTWIEGSRYVLGINVAKHDTPLMLIGTLLHEMSHMLIHKLRRQEQIEGRPMLEYLFGATGHGYYWQRLARVVEARAYEIIDRRIDVGRLEAISHEREASGIVPSQAYYEMCYGGWESSDGKPMAEVASEYVESCHNVRLNKEALQEMAFPNGGE</sequence>
<name>A0ABR0ESA3_ZASCE</name>
<comment type="caution">
    <text evidence="1">The sequence shown here is derived from an EMBL/GenBank/DDBJ whole genome shotgun (WGS) entry which is preliminary data.</text>
</comment>
<proteinExistence type="predicted"/>
<evidence type="ECO:0000313" key="1">
    <source>
        <dbReference type="EMBL" id="KAK4504350.1"/>
    </source>
</evidence>
<evidence type="ECO:0000313" key="2">
    <source>
        <dbReference type="Proteomes" id="UP001305779"/>
    </source>
</evidence>
<protein>
    <recommendedName>
        <fullName evidence="3">SprT-like domain-containing protein</fullName>
    </recommendedName>
</protein>
<reference evidence="1 2" key="1">
    <citation type="journal article" date="2023" name="G3 (Bethesda)">
        <title>A chromosome-level genome assembly of Zasmidium syzygii isolated from banana leaves.</title>
        <authorList>
            <person name="van Westerhoven A.C."/>
            <person name="Mehrabi R."/>
            <person name="Talebi R."/>
            <person name="Steentjes M.B.F."/>
            <person name="Corcolon B."/>
            <person name="Chong P.A."/>
            <person name="Kema G.H.J."/>
            <person name="Seidl M.F."/>
        </authorList>
    </citation>
    <scope>NUCLEOTIDE SEQUENCE [LARGE SCALE GENOMIC DNA]</scope>
    <source>
        <strain evidence="1 2">P124</strain>
    </source>
</reference>
<accession>A0ABR0ESA3</accession>